<gene>
    <name evidence="6" type="ORF">HNP33_002706</name>
</gene>
<evidence type="ECO:0000313" key="6">
    <source>
        <dbReference type="EMBL" id="MBB6578622.1"/>
    </source>
</evidence>
<dbReference type="Proteomes" id="UP000562492">
    <property type="component" value="Unassembled WGS sequence"/>
</dbReference>
<evidence type="ECO:0008006" key="8">
    <source>
        <dbReference type="Google" id="ProtNLM"/>
    </source>
</evidence>
<dbReference type="CDD" id="cd01344">
    <property type="entry name" value="PL2_Passenger_AT"/>
    <property type="match status" value="1"/>
</dbReference>
<proteinExistence type="predicted"/>
<dbReference type="InterPro" id="IPR012332">
    <property type="entry name" value="Autotransporter_pectin_lyase_C"/>
</dbReference>
<dbReference type="Pfam" id="PF18203">
    <property type="entry name" value="IPTL-CTERM"/>
    <property type="match status" value="1"/>
</dbReference>
<keyword evidence="2" id="KW-0732">Signal</keyword>
<dbReference type="Pfam" id="PF18883">
    <property type="entry name" value="AC_1"/>
    <property type="match status" value="1"/>
</dbReference>
<reference evidence="6 7" key="1">
    <citation type="submission" date="2020-08" db="EMBL/GenBank/DDBJ databases">
        <title>Functional genomics of gut bacteria from endangered species of beetles.</title>
        <authorList>
            <person name="Carlos-Shanley C."/>
        </authorList>
    </citation>
    <scope>NUCLEOTIDE SEQUENCE [LARGE SCALE GENOMIC DNA]</scope>
    <source>
        <strain evidence="6 7">S00124</strain>
    </source>
</reference>
<evidence type="ECO:0000259" key="5">
    <source>
        <dbReference type="Pfam" id="PF19407"/>
    </source>
</evidence>
<dbReference type="EMBL" id="JACHKZ010000016">
    <property type="protein sequence ID" value="MBB6578622.1"/>
    <property type="molecule type" value="Genomic_DNA"/>
</dbReference>
<protein>
    <recommendedName>
        <fullName evidence="8">IPTL-CTERM protein sorting domain-containing protein</fullName>
    </recommendedName>
</protein>
<dbReference type="Gene3D" id="2.160.20.20">
    <property type="match status" value="1"/>
</dbReference>
<feature type="domain" description="DUF5979" evidence="5">
    <location>
        <begin position="608"/>
        <end position="705"/>
    </location>
</feature>
<dbReference type="RefSeq" id="WP_184709262.1">
    <property type="nucleotide sequence ID" value="NZ_JACHKZ010000016.1"/>
</dbReference>
<organism evidence="6 7">
    <name type="scientific">Comamonas odontotermitis</name>
    <dbReference type="NCBI Taxonomy" id="379895"/>
    <lineage>
        <taxon>Bacteria</taxon>
        <taxon>Pseudomonadati</taxon>
        <taxon>Pseudomonadota</taxon>
        <taxon>Betaproteobacteria</taxon>
        <taxon>Burkholderiales</taxon>
        <taxon>Comamonadaceae</taxon>
        <taxon>Comamonas</taxon>
    </lineage>
</organism>
<feature type="signal peptide" evidence="2">
    <location>
        <begin position="1"/>
        <end position="28"/>
    </location>
</feature>
<evidence type="ECO:0000259" key="4">
    <source>
        <dbReference type="Pfam" id="PF18883"/>
    </source>
</evidence>
<feature type="transmembrane region" description="Helical" evidence="1">
    <location>
        <begin position="722"/>
        <end position="742"/>
    </location>
</feature>
<dbReference type="InterPro" id="IPR026442">
    <property type="entry name" value="IPTL_CTERM"/>
</dbReference>
<dbReference type="NCBIfam" id="TIGR01414">
    <property type="entry name" value="autotrans_barl"/>
    <property type="match status" value="1"/>
</dbReference>
<evidence type="ECO:0000256" key="1">
    <source>
        <dbReference type="SAM" id="Phobius"/>
    </source>
</evidence>
<evidence type="ECO:0000256" key="2">
    <source>
        <dbReference type="SAM" id="SignalP"/>
    </source>
</evidence>
<evidence type="ECO:0000259" key="3">
    <source>
        <dbReference type="Pfam" id="PF18203"/>
    </source>
</evidence>
<comment type="caution">
    <text evidence="6">The sequence shown here is derived from an EMBL/GenBank/DDBJ whole genome shotgun (WGS) entry which is preliminary data.</text>
</comment>
<dbReference type="NCBIfam" id="TIGR04174">
    <property type="entry name" value="IPTL_CTERM"/>
    <property type="match status" value="1"/>
</dbReference>
<dbReference type="SUPFAM" id="SSF51126">
    <property type="entry name" value="Pectin lyase-like"/>
    <property type="match status" value="1"/>
</dbReference>
<dbReference type="InterPro" id="IPR043990">
    <property type="entry name" value="AC_1"/>
</dbReference>
<name>A0ABR6RHI0_9BURK</name>
<keyword evidence="1" id="KW-0472">Membrane</keyword>
<evidence type="ECO:0000313" key="7">
    <source>
        <dbReference type="Proteomes" id="UP000562492"/>
    </source>
</evidence>
<dbReference type="InterPro" id="IPR011050">
    <property type="entry name" value="Pectin_lyase_fold/virulence"/>
</dbReference>
<keyword evidence="7" id="KW-1185">Reference proteome</keyword>
<dbReference type="InterPro" id="IPR046022">
    <property type="entry name" value="DUF5979"/>
</dbReference>
<dbReference type="InterPro" id="IPR006315">
    <property type="entry name" value="OM_autotransptr_brl_dom"/>
</dbReference>
<keyword evidence="1" id="KW-1133">Transmembrane helix</keyword>
<dbReference type="Pfam" id="PF19407">
    <property type="entry name" value="DUF5979"/>
    <property type="match status" value="1"/>
</dbReference>
<keyword evidence="1" id="KW-0812">Transmembrane</keyword>
<sequence length="748" mass="72895">MSQSLTHPVRNAIALAVLSLSCTAYSWAACSDVASGNPALTASAGSTCSAGLTAYTGNNVAGAYQDGSVLNLQAGTSITTTSNTGTYTLSSGGMNIGGIGAQPAAALVHALGNLNVTSRGANSRGVYIYGGANAASQRSKLQVDGNLVVMRSVGAGGAVVQNVGGVIDVTGSVRIGADASTTTPAPVDGIRNSGSSGTVGTNLFNNGLTLYTSATGISNSAGLVQVLGSSASVNSTAGTAINISAGTIDMPIPASIVSGAGTSIIASGGQVALGNSSLTSANPAAGTSLITIGMQPVTVQGANGIQAVAAAGNTVEVYGGSVVATTGDAIAVNSTAATNSINILGGQLTATAGRAIFDGPGNGNTSVTLASGAVVSGNIVLGDGSDSLTINGTDISQIALVDGGDDVSIADGYIDRLTLVGMNGPQPSSKFLNWERISLSGNSDLSLTGSTLVTGSGSVAGEAMGLVVDAGSSLRVQETAFTVSGDLSNQGQLVLTNGQAGENLTVTGNYTGGGSLALDTVLGDSSSASDVLHVSGGTTGTTVLQVNNLGGTGALTTGDGILVVQVDGSSSGTFTLPAGSLTAGQFLYSLQKIGNNWYLQSQANTGTVQVSKTVVGTEGAPAFSGSIPFTLTCVSPDLSQQGSIAVVNNAGAADPITVTAGSTCSVAEGALPAAPSGYEWGAATLPAATGPVPVGGNLTLAITNTLVKQNTPTATPTAVPSLSQWALALLTLVLGGFAAMRVRRSRMN</sequence>
<feature type="chain" id="PRO_5045440733" description="IPTL-CTERM protein sorting domain-containing protein" evidence="2">
    <location>
        <begin position="29"/>
        <end position="748"/>
    </location>
</feature>
<feature type="domain" description="Autochaperone" evidence="4">
    <location>
        <begin position="497"/>
        <end position="590"/>
    </location>
</feature>
<accession>A0ABR6RHI0</accession>
<feature type="domain" description="IPTL-CTERM protein sorting" evidence="3">
    <location>
        <begin position="717"/>
        <end position="744"/>
    </location>
</feature>